<reference evidence="4" key="1">
    <citation type="submission" date="2020-06" db="EMBL/GenBank/DDBJ databases">
        <authorList>
            <person name="Li T."/>
            <person name="Hu X."/>
            <person name="Zhang T."/>
            <person name="Song X."/>
            <person name="Zhang H."/>
            <person name="Dai N."/>
            <person name="Sheng W."/>
            <person name="Hou X."/>
            <person name="Wei L."/>
        </authorList>
    </citation>
    <scope>NUCLEOTIDE SEQUENCE</scope>
    <source>
        <strain evidence="4">G02</strain>
        <tissue evidence="4">Leaf</tissue>
    </source>
</reference>
<comment type="caution">
    <text evidence="4">The sequence shown here is derived from an EMBL/GenBank/DDBJ whole genome shotgun (WGS) entry which is preliminary data.</text>
</comment>
<dbReference type="GO" id="GO:0016746">
    <property type="term" value="F:acyltransferase activity"/>
    <property type="evidence" value="ECO:0007669"/>
    <property type="project" value="UniProtKB-KW"/>
</dbReference>
<dbReference type="Gene3D" id="3.30.559.10">
    <property type="entry name" value="Chloramphenicol acetyltransferase-like domain"/>
    <property type="match status" value="2"/>
</dbReference>
<evidence type="ECO:0000256" key="2">
    <source>
        <dbReference type="ARBA" id="ARBA00022679"/>
    </source>
</evidence>
<comment type="similarity">
    <text evidence="1">Belongs to the plant acyltransferase family.</text>
</comment>
<dbReference type="PANTHER" id="PTHR31623">
    <property type="entry name" value="F21J9.9"/>
    <property type="match status" value="1"/>
</dbReference>
<evidence type="ECO:0000256" key="3">
    <source>
        <dbReference type="ARBA" id="ARBA00023315"/>
    </source>
</evidence>
<dbReference type="Pfam" id="PF02458">
    <property type="entry name" value="Transferase"/>
    <property type="match status" value="1"/>
</dbReference>
<sequence>MEASLHVISKEIIKPSSETPTHLRKLKLSYLDQLAPPSYVPMIFFYQADESRGLISTNHLQISQKLKQSLSNTLTLFYPLAGRVQDRSVVDCNDAGAEFIEARAWTQLNDALQEPINEQVKHLTADSSASALPGAALVAVKVTFFACGGIAIGVCVSHKLADCKSIMSFLNAWAASCRGEAYEFPGLNLDLANYFPAREFPDTHSLLELISDEKNIVTKRFMFDKEKLEALKQSATSPSGSNVKNPTRVEVVSAFIWKHFIDVAKSENPEAKKTFVASHVVNLRGRTSPPLVLDNIFGNCYMPTTAFSSTSDGEFHDLVTQLRSAIKKVNEDYISKAKSGDSYLNDRLKIVSLFMSGELEFCAFSSWCRYLEYEVDYGWGKPISFCTSFAPRKNATYLVNSRSGDGIEALITMPVDQVEILESKIKLLSRTPTQINS</sequence>
<organism evidence="4">
    <name type="scientific">Sesamum radiatum</name>
    <name type="common">Black benniseed</name>
    <dbReference type="NCBI Taxonomy" id="300843"/>
    <lineage>
        <taxon>Eukaryota</taxon>
        <taxon>Viridiplantae</taxon>
        <taxon>Streptophyta</taxon>
        <taxon>Embryophyta</taxon>
        <taxon>Tracheophyta</taxon>
        <taxon>Spermatophyta</taxon>
        <taxon>Magnoliopsida</taxon>
        <taxon>eudicotyledons</taxon>
        <taxon>Gunneridae</taxon>
        <taxon>Pentapetalae</taxon>
        <taxon>asterids</taxon>
        <taxon>lamiids</taxon>
        <taxon>Lamiales</taxon>
        <taxon>Pedaliaceae</taxon>
        <taxon>Sesamum</taxon>
    </lineage>
</organism>
<gene>
    <name evidence="4" type="ORF">Sradi_1588000</name>
</gene>
<dbReference type="AlphaFoldDB" id="A0AAW2U9P9"/>
<protein>
    <submittedName>
        <fullName evidence="4">Stemmadenine O-acetyltransferase</fullName>
    </submittedName>
</protein>
<proteinExistence type="inferred from homology"/>
<evidence type="ECO:0000313" key="4">
    <source>
        <dbReference type="EMBL" id="KAL0413863.1"/>
    </source>
</evidence>
<keyword evidence="2" id="KW-0808">Transferase</keyword>
<accession>A0AAW2U9P9</accession>
<keyword evidence="3" id="KW-0012">Acyltransferase</keyword>
<evidence type="ECO:0000256" key="1">
    <source>
        <dbReference type="ARBA" id="ARBA00009861"/>
    </source>
</evidence>
<dbReference type="PANTHER" id="PTHR31623:SF17">
    <property type="entry name" value="F21J9.9"/>
    <property type="match status" value="1"/>
</dbReference>
<dbReference type="EMBL" id="JACGWJ010000006">
    <property type="protein sequence ID" value="KAL0413863.1"/>
    <property type="molecule type" value="Genomic_DNA"/>
</dbReference>
<reference evidence="4" key="2">
    <citation type="journal article" date="2024" name="Plant">
        <title>Genomic evolution and insights into agronomic trait innovations of Sesamum species.</title>
        <authorList>
            <person name="Miao H."/>
            <person name="Wang L."/>
            <person name="Qu L."/>
            <person name="Liu H."/>
            <person name="Sun Y."/>
            <person name="Le M."/>
            <person name="Wang Q."/>
            <person name="Wei S."/>
            <person name="Zheng Y."/>
            <person name="Lin W."/>
            <person name="Duan Y."/>
            <person name="Cao H."/>
            <person name="Xiong S."/>
            <person name="Wang X."/>
            <person name="Wei L."/>
            <person name="Li C."/>
            <person name="Ma Q."/>
            <person name="Ju M."/>
            <person name="Zhao R."/>
            <person name="Li G."/>
            <person name="Mu C."/>
            <person name="Tian Q."/>
            <person name="Mei H."/>
            <person name="Zhang T."/>
            <person name="Gao T."/>
            <person name="Zhang H."/>
        </authorList>
    </citation>
    <scope>NUCLEOTIDE SEQUENCE</scope>
    <source>
        <strain evidence="4">G02</strain>
    </source>
</reference>
<name>A0AAW2U9P9_SESRA</name>
<dbReference type="InterPro" id="IPR023213">
    <property type="entry name" value="CAT-like_dom_sf"/>
</dbReference>